<evidence type="ECO:0000313" key="2">
    <source>
        <dbReference type="Proteomes" id="UP000652761"/>
    </source>
</evidence>
<name>A0A843W6M9_COLES</name>
<protein>
    <submittedName>
        <fullName evidence="1">Uncharacterized protein</fullName>
    </submittedName>
</protein>
<sequence>MIPSPNGAFGNLQEITRESLARRFTGLHIFVYGEQLREVVKGSLASGLVRMLAVVFDQEKHHEHIDVKPDDGCVAGAMTCVDTAARL</sequence>
<dbReference type="EMBL" id="NMUH01003692">
    <property type="protein sequence ID" value="MQM06703.1"/>
    <property type="molecule type" value="Genomic_DNA"/>
</dbReference>
<gene>
    <name evidence="1" type="ORF">Taro_039529</name>
</gene>
<accession>A0A843W6M9</accession>
<evidence type="ECO:0000313" key="1">
    <source>
        <dbReference type="EMBL" id="MQM06703.1"/>
    </source>
</evidence>
<reference evidence="1" key="1">
    <citation type="submission" date="2017-07" db="EMBL/GenBank/DDBJ databases">
        <title>Taro Niue Genome Assembly and Annotation.</title>
        <authorList>
            <person name="Atibalentja N."/>
            <person name="Keating K."/>
            <person name="Fields C.J."/>
        </authorList>
    </citation>
    <scope>NUCLEOTIDE SEQUENCE</scope>
    <source>
        <strain evidence="1">Niue_2</strain>
        <tissue evidence="1">Leaf</tissue>
    </source>
</reference>
<dbReference type="AlphaFoldDB" id="A0A843W6M9"/>
<dbReference type="Proteomes" id="UP000652761">
    <property type="component" value="Unassembled WGS sequence"/>
</dbReference>
<proteinExistence type="predicted"/>
<feature type="non-terminal residue" evidence="1">
    <location>
        <position position="1"/>
    </location>
</feature>
<comment type="caution">
    <text evidence="1">The sequence shown here is derived from an EMBL/GenBank/DDBJ whole genome shotgun (WGS) entry which is preliminary data.</text>
</comment>
<keyword evidence="2" id="KW-1185">Reference proteome</keyword>
<organism evidence="1 2">
    <name type="scientific">Colocasia esculenta</name>
    <name type="common">Wild taro</name>
    <name type="synonym">Arum esculentum</name>
    <dbReference type="NCBI Taxonomy" id="4460"/>
    <lineage>
        <taxon>Eukaryota</taxon>
        <taxon>Viridiplantae</taxon>
        <taxon>Streptophyta</taxon>
        <taxon>Embryophyta</taxon>
        <taxon>Tracheophyta</taxon>
        <taxon>Spermatophyta</taxon>
        <taxon>Magnoliopsida</taxon>
        <taxon>Liliopsida</taxon>
        <taxon>Araceae</taxon>
        <taxon>Aroideae</taxon>
        <taxon>Colocasieae</taxon>
        <taxon>Colocasia</taxon>
    </lineage>
</organism>